<protein>
    <recommendedName>
        <fullName evidence="1">RNA-directed DNA polymerase</fullName>
        <ecNumber evidence="1">2.7.7.49</ecNumber>
    </recommendedName>
</protein>
<dbReference type="PANTHER" id="PTHR37984">
    <property type="entry name" value="PROTEIN CBG26694"/>
    <property type="match status" value="1"/>
</dbReference>
<dbReference type="InterPro" id="IPR021109">
    <property type="entry name" value="Peptidase_aspartic_dom_sf"/>
</dbReference>
<evidence type="ECO:0000259" key="8">
    <source>
        <dbReference type="PROSITE" id="PS50878"/>
    </source>
</evidence>
<keyword evidence="2" id="KW-0808">Transferase</keyword>
<sequence length="1020" mass="114029">MNLSEEQFERLLLRIGSQQRGSFATCRVSFDGAKDTETVEAFLTAVTVFKSMEKIGDEEAILSMPLVLKGEAAVWWNGIKDQVTSWVDFQARIRHAFAPKKPAFLVYQDIIGIKQEENELTEIFVAKKRALFAQLPDPAHLEAQQLDMVYGQLRVKLRSKIPRNSISSFDDLLKAARAVERLLIEKQPRNTQSEATKEPPKNNPNPVSKKVKCGYCRFAGHTTDVCRKKEREQGKSKMKAENASRPTPVQVQKESVTTQAPPPSQHKFTCYGCGTPGVVRSKCPTCAKTLIPNKQEASFCAINVGTDSRRRPVIGISIGKIVGTAYVDSCAKTSVASYELYKCLAKQGYHFQKKQIMVTLADGGKTQREVLTVRVPIGVCDRVVPTTFIIFPEAKESRTLLGVGFIQDAGIVLNIPQMYWFFFDNPDLTYDLFLEDTDEASFAHMETTPLSSPARQELFKNMQLPPSISPLPVTPPFEAERIKLASCLDMPALISTLPVTPPKEIQKIVQPINASPNMPVSSACAAVDSHTSNSRSPDREPDLPETSACSRSYKIIPIAPSTPPPYKRSKPLFDGHSPSFIDFIYRDAQINTHLADVNLSPYSRSLFPSDDGGDDIEIGSISVEDITMGIHDATQQAELTNILIRNEAVFKESDAPTTLAEHCIDTGNHNPISVPPYRLSPPRLALLKQEVANMLAKNIIEPCSSAWTAPVVMVPKKDGSMRVCVDYRRLNSITKPDIYPIPRIDDLLHAAKPTPFMSTLDLRAGYWQVKVKESDQDKTSFITPFGVYRFKRMAFGLRNAPTTFQRLIDRVRISLDDVKMLAYLDDILLFSSSFTNHLQDLDKLLRKLKEVNLHVNLKKCKFCCSTIKYLGHLITPCGLKVDPEKVAAIQNFPAPTNAKHVLTFLQTCSWYRRFIPNFAQVSEPLTRLTKKKAVWAWTSEQESAFTKLKNHLTTAPLLRQADSTKPYVVKTDASNYALGAVLVQGEGEDEHPVEFASRMLIPANLLTSICYIKVETFTKY</sequence>
<evidence type="ECO:0000256" key="6">
    <source>
        <dbReference type="ARBA" id="ARBA00023268"/>
    </source>
</evidence>
<keyword evidence="5" id="KW-0255">Endonuclease</keyword>
<organism evidence="9 10">
    <name type="scientific">Euphydryas editha</name>
    <name type="common">Edith's checkerspot</name>
    <dbReference type="NCBI Taxonomy" id="104508"/>
    <lineage>
        <taxon>Eukaryota</taxon>
        <taxon>Metazoa</taxon>
        <taxon>Ecdysozoa</taxon>
        <taxon>Arthropoda</taxon>
        <taxon>Hexapoda</taxon>
        <taxon>Insecta</taxon>
        <taxon>Pterygota</taxon>
        <taxon>Neoptera</taxon>
        <taxon>Endopterygota</taxon>
        <taxon>Lepidoptera</taxon>
        <taxon>Glossata</taxon>
        <taxon>Ditrysia</taxon>
        <taxon>Papilionoidea</taxon>
        <taxon>Nymphalidae</taxon>
        <taxon>Nymphalinae</taxon>
        <taxon>Euphydryas</taxon>
    </lineage>
</organism>
<evidence type="ECO:0000256" key="7">
    <source>
        <dbReference type="SAM" id="MobiDB-lite"/>
    </source>
</evidence>
<feature type="region of interest" description="Disordered" evidence="7">
    <location>
        <begin position="227"/>
        <end position="262"/>
    </location>
</feature>
<dbReference type="SUPFAM" id="SSF56672">
    <property type="entry name" value="DNA/RNA polymerases"/>
    <property type="match status" value="1"/>
</dbReference>
<dbReference type="PANTHER" id="PTHR37984:SF5">
    <property type="entry name" value="PROTEIN NYNRIN-LIKE"/>
    <property type="match status" value="1"/>
</dbReference>
<evidence type="ECO:0000256" key="5">
    <source>
        <dbReference type="ARBA" id="ARBA00022759"/>
    </source>
</evidence>
<evidence type="ECO:0000256" key="1">
    <source>
        <dbReference type="ARBA" id="ARBA00012493"/>
    </source>
</evidence>
<keyword evidence="10" id="KW-1185">Reference proteome</keyword>
<keyword evidence="6" id="KW-0511">Multifunctional enzyme</keyword>
<dbReference type="EMBL" id="CAKOGL010000043">
    <property type="protein sequence ID" value="CAH2108894.1"/>
    <property type="molecule type" value="Genomic_DNA"/>
</dbReference>
<dbReference type="InterPro" id="IPR043128">
    <property type="entry name" value="Rev_trsase/Diguanyl_cyclase"/>
</dbReference>
<dbReference type="Proteomes" id="UP001153954">
    <property type="component" value="Unassembled WGS sequence"/>
</dbReference>
<evidence type="ECO:0000256" key="4">
    <source>
        <dbReference type="ARBA" id="ARBA00022722"/>
    </source>
</evidence>
<feature type="compositionally biased region" description="Basic and acidic residues" evidence="7">
    <location>
        <begin position="227"/>
        <end position="242"/>
    </location>
</feature>
<dbReference type="PROSITE" id="PS50878">
    <property type="entry name" value="RT_POL"/>
    <property type="match status" value="1"/>
</dbReference>
<comment type="caution">
    <text evidence="9">The sequence shown here is derived from an EMBL/GenBank/DDBJ whole genome shotgun (WGS) entry which is preliminary data.</text>
</comment>
<feature type="region of interest" description="Disordered" evidence="7">
    <location>
        <begin position="520"/>
        <end position="548"/>
    </location>
</feature>
<evidence type="ECO:0000256" key="3">
    <source>
        <dbReference type="ARBA" id="ARBA00022695"/>
    </source>
</evidence>
<dbReference type="GO" id="GO:0003964">
    <property type="term" value="F:RNA-directed DNA polymerase activity"/>
    <property type="evidence" value="ECO:0007669"/>
    <property type="project" value="UniProtKB-EC"/>
</dbReference>
<keyword evidence="3" id="KW-0548">Nucleotidyltransferase</keyword>
<dbReference type="Pfam" id="PF00078">
    <property type="entry name" value="RVT_1"/>
    <property type="match status" value="1"/>
</dbReference>
<proteinExistence type="predicted"/>
<feature type="domain" description="Reverse transcriptase" evidence="8">
    <location>
        <begin position="695"/>
        <end position="874"/>
    </location>
</feature>
<dbReference type="Gene3D" id="3.30.70.270">
    <property type="match status" value="2"/>
</dbReference>
<dbReference type="AlphaFoldDB" id="A0AAU9VES7"/>
<reference evidence="9" key="1">
    <citation type="submission" date="2022-03" db="EMBL/GenBank/DDBJ databases">
        <authorList>
            <person name="Tunstrom K."/>
        </authorList>
    </citation>
    <scope>NUCLEOTIDE SEQUENCE</scope>
</reference>
<evidence type="ECO:0000313" key="9">
    <source>
        <dbReference type="EMBL" id="CAH2108894.1"/>
    </source>
</evidence>
<dbReference type="InterPro" id="IPR050951">
    <property type="entry name" value="Retrovirus_Pol_polyprotein"/>
</dbReference>
<dbReference type="EC" id="2.7.7.49" evidence="1"/>
<dbReference type="Pfam" id="PF17919">
    <property type="entry name" value="RT_RNaseH_2"/>
    <property type="match status" value="1"/>
</dbReference>
<dbReference type="CDD" id="cd01647">
    <property type="entry name" value="RT_LTR"/>
    <property type="match status" value="1"/>
</dbReference>
<gene>
    <name evidence="9" type="ORF">EEDITHA_LOCUS22790</name>
</gene>
<dbReference type="InterPro" id="IPR041577">
    <property type="entry name" value="RT_RNaseH_2"/>
</dbReference>
<dbReference type="Gene3D" id="3.10.10.10">
    <property type="entry name" value="HIV Type 1 Reverse Transcriptase, subunit A, domain 1"/>
    <property type="match status" value="1"/>
</dbReference>
<accession>A0AAU9VES7</accession>
<feature type="region of interest" description="Disordered" evidence="7">
    <location>
        <begin position="184"/>
        <end position="206"/>
    </location>
</feature>
<keyword evidence="4" id="KW-0540">Nuclease</keyword>
<name>A0AAU9VES7_EUPED</name>
<keyword evidence="5" id="KW-0378">Hydrolase</keyword>
<dbReference type="GO" id="GO:0004519">
    <property type="term" value="F:endonuclease activity"/>
    <property type="evidence" value="ECO:0007669"/>
    <property type="project" value="UniProtKB-KW"/>
</dbReference>
<dbReference type="FunFam" id="3.30.70.270:FF:000020">
    <property type="entry name" value="Transposon Tf2-6 polyprotein-like Protein"/>
    <property type="match status" value="1"/>
</dbReference>
<dbReference type="SUPFAM" id="SSF50630">
    <property type="entry name" value="Acid proteases"/>
    <property type="match status" value="1"/>
</dbReference>
<feature type="compositionally biased region" description="Polar residues" evidence="7">
    <location>
        <begin position="244"/>
        <end position="259"/>
    </location>
</feature>
<dbReference type="InterPro" id="IPR000477">
    <property type="entry name" value="RT_dom"/>
</dbReference>
<dbReference type="InterPro" id="IPR043502">
    <property type="entry name" value="DNA/RNA_pol_sf"/>
</dbReference>
<evidence type="ECO:0000256" key="2">
    <source>
        <dbReference type="ARBA" id="ARBA00022679"/>
    </source>
</evidence>
<dbReference type="Gene3D" id="2.40.70.10">
    <property type="entry name" value="Acid Proteases"/>
    <property type="match status" value="1"/>
</dbReference>
<evidence type="ECO:0000313" key="10">
    <source>
        <dbReference type="Proteomes" id="UP001153954"/>
    </source>
</evidence>